<dbReference type="CDD" id="cd00293">
    <property type="entry name" value="USP-like"/>
    <property type="match status" value="1"/>
</dbReference>
<dbReference type="Gene3D" id="3.40.50.620">
    <property type="entry name" value="HUPs"/>
    <property type="match status" value="1"/>
</dbReference>
<dbReference type="InterPro" id="IPR014729">
    <property type="entry name" value="Rossmann-like_a/b/a_fold"/>
</dbReference>
<gene>
    <name evidence="3" type="ORF">C8N43_3439</name>
</gene>
<dbReference type="PRINTS" id="PR01438">
    <property type="entry name" value="UNVRSLSTRESS"/>
</dbReference>
<evidence type="ECO:0000256" key="1">
    <source>
        <dbReference type="ARBA" id="ARBA00008791"/>
    </source>
</evidence>
<dbReference type="PANTHER" id="PTHR46268:SF6">
    <property type="entry name" value="UNIVERSAL STRESS PROTEIN UP12"/>
    <property type="match status" value="1"/>
</dbReference>
<dbReference type="Pfam" id="PF00582">
    <property type="entry name" value="Usp"/>
    <property type="match status" value="1"/>
</dbReference>
<reference evidence="3 4" key="1">
    <citation type="submission" date="2018-04" db="EMBL/GenBank/DDBJ databases">
        <title>Genomic Encyclopedia of Archaeal and Bacterial Type Strains, Phase II (KMG-II): from individual species to whole genera.</title>
        <authorList>
            <person name="Goeker M."/>
        </authorList>
    </citation>
    <scope>NUCLEOTIDE SEQUENCE [LARGE SCALE GENOMIC DNA]</scope>
    <source>
        <strain evidence="3 4">DSM 100977</strain>
    </source>
</reference>
<protein>
    <submittedName>
        <fullName evidence="3">Nucleotide-binding universal stress UspA family protein</fullName>
    </submittedName>
</protein>
<dbReference type="OrthoDB" id="9792500at2"/>
<organism evidence="3 4">
    <name type="scientific">Litoreibacter ponti</name>
    <dbReference type="NCBI Taxonomy" id="1510457"/>
    <lineage>
        <taxon>Bacteria</taxon>
        <taxon>Pseudomonadati</taxon>
        <taxon>Pseudomonadota</taxon>
        <taxon>Alphaproteobacteria</taxon>
        <taxon>Rhodobacterales</taxon>
        <taxon>Roseobacteraceae</taxon>
        <taxon>Litoreibacter</taxon>
    </lineage>
</organism>
<proteinExistence type="inferred from homology"/>
<dbReference type="Proteomes" id="UP000243978">
    <property type="component" value="Unassembled WGS sequence"/>
</dbReference>
<dbReference type="RefSeq" id="WP_107846934.1">
    <property type="nucleotide sequence ID" value="NZ_QBKS01000002.1"/>
</dbReference>
<dbReference type="PANTHER" id="PTHR46268">
    <property type="entry name" value="STRESS RESPONSE PROTEIN NHAX"/>
    <property type="match status" value="1"/>
</dbReference>
<dbReference type="SUPFAM" id="SSF52402">
    <property type="entry name" value="Adenine nucleotide alpha hydrolases-like"/>
    <property type="match status" value="1"/>
</dbReference>
<evidence type="ECO:0000313" key="4">
    <source>
        <dbReference type="Proteomes" id="UP000243978"/>
    </source>
</evidence>
<name>A0A2T6BEX3_9RHOB</name>
<accession>A0A2T6BEX3</accession>
<keyword evidence="4" id="KW-1185">Reference proteome</keyword>
<evidence type="ECO:0000259" key="2">
    <source>
        <dbReference type="Pfam" id="PF00582"/>
    </source>
</evidence>
<evidence type="ECO:0000313" key="3">
    <source>
        <dbReference type="EMBL" id="PTX54622.1"/>
    </source>
</evidence>
<dbReference type="InterPro" id="IPR006015">
    <property type="entry name" value="Universal_stress_UspA"/>
</dbReference>
<comment type="caution">
    <text evidence="3">The sequence shown here is derived from an EMBL/GenBank/DDBJ whole genome shotgun (WGS) entry which is preliminary data.</text>
</comment>
<dbReference type="InterPro" id="IPR006016">
    <property type="entry name" value="UspA"/>
</dbReference>
<dbReference type="AlphaFoldDB" id="A0A2T6BEX3"/>
<comment type="similarity">
    <text evidence="1">Belongs to the universal stress protein A family.</text>
</comment>
<sequence>MIKTVLCAVDINRPAEEAEVLRMAARLADLDGAQLDVISVLPDFGASVVGAYLQDHHVKTAQDDASAKLDALVNDTLGPERNKAVRHIVAVGSVYQEVLHAAEVSNTDLIVLGAHDPDLKDYLLGPNAARIVRHGTCSVFVVRSGHS</sequence>
<dbReference type="EMBL" id="QBKS01000002">
    <property type="protein sequence ID" value="PTX54622.1"/>
    <property type="molecule type" value="Genomic_DNA"/>
</dbReference>
<feature type="domain" description="UspA" evidence="2">
    <location>
        <begin position="1"/>
        <end position="143"/>
    </location>
</feature>